<name>A0A0D2F1Y8_9EURO</name>
<dbReference type="EMBL" id="KN846972">
    <property type="protein sequence ID" value="KIW80647.1"/>
    <property type="molecule type" value="Genomic_DNA"/>
</dbReference>
<sequence>MELILLPVLLFLLALANATAIPSSLLGVETIVDLARRNETSGSAALADPLTFNISPNAAGPPCGMTWEVNINVKSRGSIGDTSTSCNALYNYVTLPSSSVPQTISKDVNFVYLCPDTPTPIVPEGYGYRDIKFIVKGGSDFPSTQNTFLAQLQVLNINDSPETDMNMPVKIGYTVTNTADPLKQLNLQYIYCG</sequence>
<protein>
    <submittedName>
        <fullName evidence="2">Uncharacterized protein</fullName>
    </submittedName>
</protein>
<feature type="chain" id="PRO_5002241613" evidence="1">
    <location>
        <begin position="19"/>
        <end position="193"/>
    </location>
</feature>
<reference evidence="2 3" key="1">
    <citation type="submission" date="2015-01" db="EMBL/GenBank/DDBJ databases">
        <title>The Genome Sequence of Fonsecaea pedrosoi CBS 271.37.</title>
        <authorList>
            <consortium name="The Broad Institute Genomics Platform"/>
            <person name="Cuomo C."/>
            <person name="de Hoog S."/>
            <person name="Gorbushina A."/>
            <person name="Stielow B."/>
            <person name="Teixiera M."/>
            <person name="Abouelleil A."/>
            <person name="Chapman S.B."/>
            <person name="Priest M."/>
            <person name="Young S.K."/>
            <person name="Wortman J."/>
            <person name="Nusbaum C."/>
            <person name="Birren B."/>
        </authorList>
    </citation>
    <scope>NUCLEOTIDE SEQUENCE [LARGE SCALE GENOMIC DNA]</scope>
    <source>
        <strain evidence="2 3">CBS 271.37</strain>
    </source>
</reference>
<evidence type="ECO:0000313" key="3">
    <source>
        <dbReference type="Proteomes" id="UP000053029"/>
    </source>
</evidence>
<keyword evidence="1" id="KW-0732">Signal</keyword>
<keyword evidence="3" id="KW-1185">Reference proteome</keyword>
<dbReference type="GeneID" id="25306753"/>
<dbReference type="HOGENOM" id="CLU_121515_0_0_1"/>
<dbReference type="OrthoDB" id="4142157at2759"/>
<accession>A0A0D2F1Y8</accession>
<gene>
    <name evidence="2" type="ORF">Z517_07263</name>
</gene>
<feature type="signal peptide" evidence="1">
    <location>
        <begin position="1"/>
        <end position="18"/>
    </location>
</feature>
<organism evidence="2 3">
    <name type="scientific">Fonsecaea pedrosoi CBS 271.37</name>
    <dbReference type="NCBI Taxonomy" id="1442368"/>
    <lineage>
        <taxon>Eukaryota</taxon>
        <taxon>Fungi</taxon>
        <taxon>Dikarya</taxon>
        <taxon>Ascomycota</taxon>
        <taxon>Pezizomycotina</taxon>
        <taxon>Eurotiomycetes</taxon>
        <taxon>Chaetothyriomycetidae</taxon>
        <taxon>Chaetothyriales</taxon>
        <taxon>Herpotrichiellaceae</taxon>
        <taxon>Fonsecaea</taxon>
    </lineage>
</organism>
<evidence type="ECO:0000313" key="2">
    <source>
        <dbReference type="EMBL" id="KIW80647.1"/>
    </source>
</evidence>
<dbReference type="RefSeq" id="XP_013284455.1">
    <property type="nucleotide sequence ID" value="XM_013429001.1"/>
</dbReference>
<dbReference type="AlphaFoldDB" id="A0A0D2F1Y8"/>
<dbReference type="Proteomes" id="UP000053029">
    <property type="component" value="Unassembled WGS sequence"/>
</dbReference>
<proteinExistence type="predicted"/>
<dbReference type="VEuPathDB" id="FungiDB:Z517_07263"/>
<evidence type="ECO:0000256" key="1">
    <source>
        <dbReference type="SAM" id="SignalP"/>
    </source>
</evidence>